<dbReference type="EMBL" id="LUTY01001718">
    <property type="protein sequence ID" value="OAD21318.1"/>
    <property type="molecule type" value="Genomic_DNA"/>
</dbReference>
<protein>
    <submittedName>
        <fullName evidence="1">Uncharacterized protein</fullName>
    </submittedName>
</protein>
<keyword evidence="2" id="KW-1185">Reference proteome</keyword>
<gene>
    <name evidence="1" type="ORF">THIOM_002919</name>
</gene>
<dbReference type="AlphaFoldDB" id="A0A176S084"/>
<evidence type="ECO:0000313" key="2">
    <source>
        <dbReference type="Proteomes" id="UP000076962"/>
    </source>
</evidence>
<accession>A0A176S084</accession>
<comment type="caution">
    <text evidence="1">The sequence shown here is derived from an EMBL/GenBank/DDBJ whole genome shotgun (WGS) entry which is preliminary data.</text>
</comment>
<sequence>MDFRTGYAKSEFVLAGPTIDDSFNGLADSTIGLTWRIVDEDISEHGLPSIALRVAAIIAGDYDTGYINSIGDGGDGGEVSLIVGKIFADKVALSGELGYRDRDSGIPEEVFFNLNAYYLFNSKLTASFEYQWNDATSGLDIGQPGFAPDPSRPVRRFPELEEDYQTVGLGISYNVTNTLNLGLNFATVIDGRNTNDTDAIGITIGYAFDLY</sequence>
<dbReference type="Proteomes" id="UP000076962">
    <property type="component" value="Unassembled WGS sequence"/>
</dbReference>
<reference evidence="1 2" key="1">
    <citation type="submission" date="2016-05" db="EMBL/GenBank/DDBJ databases">
        <title>Single-cell genome of chain-forming Candidatus Thiomargarita nelsonii and comparison to other large sulfur-oxidizing bacteria.</title>
        <authorList>
            <person name="Winkel M."/>
            <person name="Salman V."/>
            <person name="Woyke T."/>
            <person name="Schulz-Vogt H."/>
            <person name="Richter M."/>
            <person name="Flood B."/>
            <person name="Bailey J."/>
            <person name="Amann R."/>
            <person name="Mussmann M."/>
        </authorList>
    </citation>
    <scope>NUCLEOTIDE SEQUENCE [LARGE SCALE GENOMIC DNA]</scope>
    <source>
        <strain evidence="1 2">THI036</strain>
    </source>
</reference>
<evidence type="ECO:0000313" key="1">
    <source>
        <dbReference type="EMBL" id="OAD21318.1"/>
    </source>
</evidence>
<proteinExistence type="predicted"/>
<organism evidence="1 2">
    <name type="scientific">Candidatus Thiomargarita nelsonii</name>
    <dbReference type="NCBI Taxonomy" id="1003181"/>
    <lineage>
        <taxon>Bacteria</taxon>
        <taxon>Pseudomonadati</taxon>
        <taxon>Pseudomonadota</taxon>
        <taxon>Gammaproteobacteria</taxon>
        <taxon>Thiotrichales</taxon>
        <taxon>Thiotrichaceae</taxon>
        <taxon>Thiomargarita</taxon>
    </lineage>
</organism>
<dbReference type="InterPro" id="IPR025737">
    <property type="entry name" value="FApF"/>
</dbReference>
<dbReference type="SUPFAM" id="SSF56935">
    <property type="entry name" value="Porins"/>
    <property type="match status" value="1"/>
</dbReference>
<dbReference type="Pfam" id="PF13557">
    <property type="entry name" value="Phenol_MetA_deg"/>
    <property type="match status" value="1"/>
</dbReference>
<name>A0A176S084_9GAMM</name>